<keyword evidence="3" id="KW-1185">Reference proteome</keyword>
<name>A0ABS2SSE6_9BACI</name>
<evidence type="ECO:0000313" key="3">
    <source>
        <dbReference type="Proteomes" id="UP001179280"/>
    </source>
</evidence>
<evidence type="ECO:0000313" key="2">
    <source>
        <dbReference type="EMBL" id="MBM7837207.1"/>
    </source>
</evidence>
<dbReference type="EC" id="4.4.1.5" evidence="2"/>
<comment type="caution">
    <text evidence="2">The sequence shown here is derived from an EMBL/GenBank/DDBJ whole genome shotgun (WGS) entry which is preliminary data.</text>
</comment>
<protein>
    <submittedName>
        <fullName evidence="2">Lactoylglutathione lyase</fullName>
        <ecNumber evidence="2">4.4.1.5</ecNumber>
    </submittedName>
</protein>
<feature type="domain" description="VOC" evidence="1">
    <location>
        <begin position="1"/>
        <end position="119"/>
    </location>
</feature>
<proteinExistence type="predicted"/>
<evidence type="ECO:0000259" key="1">
    <source>
        <dbReference type="PROSITE" id="PS51819"/>
    </source>
</evidence>
<dbReference type="Gene3D" id="3.10.180.10">
    <property type="entry name" value="2,3-Dihydroxybiphenyl 1,2-Dioxygenase, domain 1"/>
    <property type="match status" value="1"/>
</dbReference>
<dbReference type="SUPFAM" id="SSF54593">
    <property type="entry name" value="Glyoxalase/Bleomycin resistance protein/Dihydroxybiphenyl dioxygenase"/>
    <property type="match status" value="1"/>
</dbReference>
<organism evidence="2 3">
    <name type="scientific">Shouchella xiaoxiensis</name>
    <dbReference type="NCBI Taxonomy" id="766895"/>
    <lineage>
        <taxon>Bacteria</taxon>
        <taxon>Bacillati</taxon>
        <taxon>Bacillota</taxon>
        <taxon>Bacilli</taxon>
        <taxon>Bacillales</taxon>
        <taxon>Bacillaceae</taxon>
        <taxon>Shouchella</taxon>
    </lineage>
</organism>
<gene>
    <name evidence="2" type="ORF">JOC54_000438</name>
</gene>
<dbReference type="GO" id="GO:0004462">
    <property type="term" value="F:lactoylglutathione lyase activity"/>
    <property type="evidence" value="ECO:0007669"/>
    <property type="project" value="UniProtKB-EC"/>
</dbReference>
<dbReference type="InterPro" id="IPR037523">
    <property type="entry name" value="VOC_core"/>
</dbReference>
<dbReference type="Proteomes" id="UP001179280">
    <property type="component" value="Unassembled WGS sequence"/>
</dbReference>
<dbReference type="RefSeq" id="WP_204464078.1">
    <property type="nucleotide sequence ID" value="NZ_JAFBCV010000001.1"/>
</dbReference>
<dbReference type="InterPro" id="IPR029068">
    <property type="entry name" value="Glyas_Bleomycin-R_OHBP_Dase"/>
</dbReference>
<dbReference type="PROSITE" id="PS51819">
    <property type="entry name" value="VOC"/>
    <property type="match status" value="1"/>
</dbReference>
<dbReference type="EMBL" id="JAFBCV010000001">
    <property type="protein sequence ID" value="MBM7837207.1"/>
    <property type="molecule type" value="Genomic_DNA"/>
</dbReference>
<dbReference type="Pfam" id="PF00903">
    <property type="entry name" value="Glyoxalase"/>
    <property type="match status" value="1"/>
</dbReference>
<dbReference type="InterPro" id="IPR004360">
    <property type="entry name" value="Glyas_Fos-R_dOase_dom"/>
</dbReference>
<sequence length="137" mass="15758">MNYKEFGFILFVVHYKESIQFYRDVLKLPVRHVQADLTTFDLPHGYLMVEKGGTYANADEKRRHQNPTVIRFDVENVEDAVAELEAAGFSFLNKRLKFDWGTIAVFTDPDGHRIELGQLTNKSGAKKASTYWETPSL</sequence>
<accession>A0ABS2SSE6</accession>
<keyword evidence="2" id="KW-0456">Lyase</keyword>
<reference evidence="2" key="1">
    <citation type="submission" date="2021-01" db="EMBL/GenBank/DDBJ databases">
        <title>Genomic Encyclopedia of Type Strains, Phase IV (KMG-IV): sequencing the most valuable type-strain genomes for metagenomic binning, comparative biology and taxonomic classification.</title>
        <authorList>
            <person name="Goeker M."/>
        </authorList>
    </citation>
    <scope>NUCLEOTIDE SEQUENCE</scope>
    <source>
        <strain evidence="2">DSM 21943</strain>
    </source>
</reference>